<dbReference type="Proteomes" id="UP000236754">
    <property type="component" value="Unassembled WGS sequence"/>
</dbReference>
<keyword evidence="2" id="KW-0812">Transmembrane</keyword>
<evidence type="ECO:0008006" key="5">
    <source>
        <dbReference type="Google" id="ProtNLM"/>
    </source>
</evidence>
<evidence type="ECO:0000313" key="4">
    <source>
        <dbReference type="Proteomes" id="UP000236754"/>
    </source>
</evidence>
<dbReference type="Gene3D" id="2.60.40.2880">
    <property type="entry name" value="MmpS1-5, C-terminal soluble domain"/>
    <property type="match status" value="1"/>
</dbReference>
<dbReference type="OrthoDB" id="3556183at2"/>
<feature type="compositionally biased region" description="Basic and acidic residues" evidence="1">
    <location>
        <begin position="10"/>
        <end position="22"/>
    </location>
</feature>
<accession>A0A1H6BUS7</accession>
<feature type="transmembrane region" description="Helical" evidence="2">
    <location>
        <begin position="74"/>
        <end position="96"/>
    </location>
</feature>
<reference evidence="3 4" key="1">
    <citation type="submission" date="2016-10" db="EMBL/GenBank/DDBJ databases">
        <authorList>
            <person name="de Groot N.N."/>
        </authorList>
    </citation>
    <scope>NUCLEOTIDE SEQUENCE [LARGE SCALE GENOMIC DNA]</scope>
    <source>
        <strain evidence="3 4">CGMCC 4.2023</strain>
    </source>
</reference>
<organism evidence="3 4">
    <name type="scientific">Actinacidiphila yanglinensis</name>
    <dbReference type="NCBI Taxonomy" id="310779"/>
    <lineage>
        <taxon>Bacteria</taxon>
        <taxon>Bacillati</taxon>
        <taxon>Actinomycetota</taxon>
        <taxon>Actinomycetes</taxon>
        <taxon>Kitasatosporales</taxon>
        <taxon>Streptomycetaceae</taxon>
        <taxon>Actinacidiphila</taxon>
    </lineage>
</organism>
<name>A0A1H6BUS7_9ACTN</name>
<keyword evidence="2" id="KW-1133">Transmembrane helix</keyword>
<proteinExistence type="predicted"/>
<sequence>MSEPTPGQEPRPERNEPDRGEDAGQQPHPAGGSLPPGSDGRYAPPGGGYAPAGGGPPHPHGPLHVPPPPKRRKWPWIVLVSGLVFLGAIAGIATAVRNDTTKSVTVRYSVTGTARDVIIAYPTWRQQTIFTRKVTANTLPWHKELTTNEFVKGGTLTITLGAGGGTATCSVVVGNGTSHTATATGPHATATCKGF</sequence>
<evidence type="ECO:0000256" key="2">
    <source>
        <dbReference type="SAM" id="Phobius"/>
    </source>
</evidence>
<evidence type="ECO:0000313" key="3">
    <source>
        <dbReference type="EMBL" id="SEG64205.1"/>
    </source>
</evidence>
<feature type="region of interest" description="Disordered" evidence="1">
    <location>
        <begin position="1"/>
        <end position="67"/>
    </location>
</feature>
<dbReference type="AlphaFoldDB" id="A0A1H6BUS7"/>
<dbReference type="RefSeq" id="WP_146088290.1">
    <property type="nucleotide sequence ID" value="NZ_FNVU01000007.1"/>
</dbReference>
<keyword evidence="4" id="KW-1185">Reference proteome</keyword>
<feature type="compositionally biased region" description="Pro residues" evidence="1">
    <location>
        <begin position="54"/>
        <end position="67"/>
    </location>
</feature>
<dbReference type="EMBL" id="FNVU01000007">
    <property type="protein sequence ID" value="SEG64205.1"/>
    <property type="molecule type" value="Genomic_DNA"/>
</dbReference>
<keyword evidence="2" id="KW-0472">Membrane</keyword>
<evidence type="ECO:0000256" key="1">
    <source>
        <dbReference type="SAM" id="MobiDB-lite"/>
    </source>
</evidence>
<protein>
    <recommendedName>
        <fullName evidence="5">MmpS family membrane protein</fullName>
    </recommendedName>
</protein>
<gene>
    <name evidence="3" type="ORF">SAMN05216223_107238</name>
</gene>
<dbReference type="InterPro" id="IPR038468">
    <property type="entry name" value="MmpS_C"/>
</dbReference>